<protein>
    <submittedName>
        <fullName evidence="1">Uncharacterized protein</fullName>
    </submittedName>
</protein>
<reference evidence="1 2" key="1">
    <citation type="journal article" date="2024" name="Plant Biotechnol. J.">
        <title>Genome and CRISPR/Cas9 system of a widespread forest tree (Populus alba) in the world.</title>
        <authorList>
            <person name="Liu Y.J."/>
            <person name="Jiang P.F."/>
            <person name="Han X.M."/>
            <person name="Li X.Y."/>
            <person name="Wang H.M."/>
            <person name="Wang Y.J."/>
            <person name="Wang X.X."/>
            <person name="Zeng Q.Y."/>
        </authorList>
    </citation>
    <scope>NUCLEOTIDE SEQUENCE [LARGE SCALE GENOMIC DNA]</scope>
    <source>
        <strain evidence="2">cv. PAL-ZL1</strain>
    </source>
</reference>
<name>A0ACC4CZS0_POPAL</name>
<comment type="caution">
    <text evidence="1">The sequence shown here is derived from an EMBL/GenBank/DDBJ whole genome shotgun (WGS) entry which is preliminary data.</text>
</comment>
<proteinExistence type="predicted"/>
<keyword evidence="2" id="KW-1185">Reference proteome</keyword>
<evidence type="ECO:0000313" key="2">
    <source>
        <dbReference type="Proteomes" id="UP000309997"/>
    </source>
</evidence>
<dbReference type="EMBL" id="RCHU02000001">
    <property type="protein sequence ID" value="KAL3610717.1"/>
    <property type="molecule type" value="Genomic_DNA"/>
</dbReference>
<gene>
    <name evidence="1" type="ORF">D5086_001737</name>
</gene>
<evidence type="ECO:0000313" key="1">
    <source>
        <dbReference type="EMBL" id="KAL3610717.1"/>
    </source>
</evidence>
<accession>A0ACC4CZS0</accession>
<dbReference type="Proteomes" id="UP000309997">
    <property type="component" value="Unassembled WGS sequence"/>
</dbReference>
<sequence>MVIVIAEGAGQELLPESILSPALEMMLYTTISCPWKLYAGRANYSSSTATGIFGHCGAGQAVGCGGERGTHPAANQAGKEGKISVQQIRLERREDFLVLLSSEGREETKQSVTLQYPKTVMEMTS</sequence>
<organism evidence="1 2">
    <name type="scientific">Populus alba</name>
    <name type="common">White poplar</name>
    <dbReference type="NCBI Taxonomy" id="43335"/>
    <lineage>
        <taxon>Eukaryota</taxon>
        <taxon>Viridiplantae</taxon>
        <taxon>Streptophyta</taxon>
        <taxon>Embryophyta</taxon>
        <taxon>Tracheophyta</taxon>
        <taxon>Spermatophyta</taxon>
        <taxon>Magnoliopsida</taxon>
        <taxon>eudicotyledons</taxon>
        <taxon>Gunneridae</taxon>
        <taxon>Pentapetalae</taxon>
        <taxon>rosids</taxon>
        <taxon>fabids</taxon>
        <taxon>Malpighiales</taxon>
        <taxon>Salicaceae</taxon>
        <taxon>Saliceae</taxon>
        <taxon>Populus</taxon>
    </lineage>
</organism>